<proteinExistence type="predicted"/>
<dbReference type="SUPFAM" id="SSF53649">
    <property type="entry name" value="Alkaline phosphatase-like"/>
    <property type="match status" value="1"/>
</dbReference>
<protein>
    <recommendedName>
        <fullName evidence="2">Alkaline phosphatase family protein</fullName>
    </recommendedName>
</protein>
<dbReference type="Pfam" id="PF01663">
    <property type="entry name" value="Phosphodiest"/>
    <property type="match status" value="1"/>
</dbReference>
<name>A0A381RT29_9ZZZZ</name>
<sequence>MKFSIRYLLILFIVFSSCKNHQDDSYVLLISFDGFRADYLDWFDTPNMDRFIKNGVRAKGMIPVFVSKTFPNHYSIATGMYAENHGLIGNHFYDAELDENYTLSDRSKVQDSKFYGGEPIWVTAEKQGLKTASYFWVGTEAPIGGIYPSKWKKYEHNFPFEARIDSIVSWFSLPLKERPRFSLLYFHEPDWTGHETGPRSQETEAVVSHLDSLFGDLISKLEQLPISNNLNIIAVADHGMAEISSERTVDLSAYTDMSQIIQEGSGPYAFLYSKKKNIIEPAVDQLKKAEHSSVYLKNDIPERFHFKNHHRIKDALIIADEGWYIQNQAISSSSTAGEYVPTGGTHGYDNQLKSMHALFIAQGPAFKNDIVTEPFENVNIYPMIAHILGIDPSKKIDGNLNNIKHLLK</sequence>
<dbReference type="PROSITE" id="PS51257">
    <property type="entry name" value="PROKAR_LIPOPROTEIN"/>
    <property type="match status" value="1"/>
</dbReference>
<accession>A0A381RT29</accession>
<dbReference type="InterPro" id="IPR002591">
    <property type="entry name" value="Phosphodiest/P_Trfase"/>
</dbReference>
<evidence type="ECO:0000313" key="1">
    <source>
        <dbReference type="EMBL" id="SUZ94364.1"/>
    </source>
</evidence>
<dbReference type="PANTHER" id="PTHR10151">
    <property type="entry name" value="ECTONUCLEOTIDE PYROPHOSPHATASE/PHOSPHODIESTERASE"/>
    <property type="match status" value="1"/>
</dbReference>
<dbReference type="AlphaFoldDB" id="A0A381RT29"/>
<dbReference type="InterPro" id="IPR017850">
    <property type="entry name" value="Alkaline_phosphatase_core_sf"/>
</dbReference>
<dbReference type="Gene3D" id="3.40.720.10">
    <property type="entry name" value="Alkaline Phosphatase, subunit A"/>
    <property type="match status" value="1"/>
</dbReference>
<dbReference type="CDD" id="cd16018">
    <property type="entry name" value="Enpp"/>
    <property type="match status" value="1"/>
</dbReference>
<reference evidence="1" key="1">
    <citation type="submission" date="2018-05" db="EMBL/GenBank/DDBJ databases">
        <authorList>
            <person name="Lanie J.A."/>
            <person name="Ng W.-L."/>
            <person name="Kazmierczak K.M."/>
            <person name="Andrzejewski T.M."/>
            <person name="Davidsen T.M."/>
            <person name="Wayne K.J."/>
            <person name="Tettelin H."/>
            <person name="Glass J.I."/>
            <person name="Rusch D."/>
            <person name="Podicherti R."/>
            <person name="Tsui H.-C.T."/>
            <person name="Winkler M.E."/>
        </authorList>
    </citation>
    <scope>NUCLEOTIDE SEQUENCE</scope>
</reference>
<dbReference type="Gene3D" id="3.30.1360.180">
    <property type="match status" value="1"/>
</dbReference>
<dbReference type="PANTHER" id="PTHR10151:SF120">
    <property type="entry name" value="BIS(5'-ADENOSYL)-TRIPHOSPHATASE"/>
    <property type="match status" value="1"/>
</dbReference>
<evidence type="ECO:0008006" key="2">
    <source>
        <dbReference type="Google" id="ProtNLM"/>
    </source>
</evidence>
<organism evidence="1">
    <name type="scientific">marine metagenome</name>
    <dbReference type="NCBI Taxonomy" id="408172"/>
    <lineage>
        <taxon>unclassified sequences</taxon>
        <taxon>metagenomes</taxon>
        <taxon>ecological metagenomes</taxon>
    </lineage>
</organism>
<gene>
    <name evidence="1" type="ORF">METZ01_LOCUS47218</name>
</gene>
<dbReference type="EMBL" id="UINC01002228">
    <property type="protein sequence ID" value="SUZ94364.1"/>
    <property type="molecule type" value="Genomic_DNA"/>
</dbReference>
<dbReference type="GO" id="GO:0016787">
    <property type="term" value="F:hydrolase activity"/>
    <property type="evidence" value="ECO:0007669"/>
    <property type="project" value="UniProtKB-ARBA"/>
</dbReference>